<evidence type="ECO:0000256" key="5">
    <source>
        <dbReference type="HAMAP-Rule" id="MF_00376"/>
    </source>
</evidence>
<dbReference type="InterPro" id="IPR001977">
    <property type="entry name" value="Depp_CoAkinase"/>
</dbReference>
<accession>A0A448VLR4</accession>
<keyword evidence="4 5" id="KW-0173">Coenzyme A biosynthesis</keyword>
<dbReference type="SUPFAM" id="SSF52540">
    <property type="entry name" value="P-loop containing nucleoside triphosphate hydrolases"/>
    <property type="match status" value="1"/>
</dbReference>
<proteinExistence type="inferred from homology"/>
<evidence type="ECO:0000313" key="7">
    <source>
        <dbReference type="EMBL" id="VEJ50702.1"/>
    </source>
</evidence>
<comment type="catalytic activity">
    <reaction evidence="5">
        <text>3'-dephospho-CoA + ATP = ADP + CoA + H(+)</text>
        <dbReference type="Rhea" id="RHEA:18245"/>
        <dbReference type="ChEBI" id="CHEBI:15378"/>
        <dbReference type="ChEBI" id="CHEBI:30616"/>
        <dbReference type="ChEBI" id="CHEBI:57287"/>
        <dbReference type="ChEBI" id="CHEBI:57328"/>
        <dbReference type="ChEBI" id="CHEBI:456216"/>
        <dbReference type="EC" id="2.7.1.24"/>
    </reaction>
</comment>
<evidence type="ECO:0000256" key="2">
    <source>
        <dbReference type="ARBA" id="ARBA00022741"/>
    </source>
</evidence>
<dbReference type="OrthoDB" id="9812943at2"/>
<keyword evidence="5 7" id="KW-0808">Transferase</keyword>
<dbReference type="Proteomes" id="UP000272771">
    <property type="component" value="Chromosome"/>
</dbReference>
<keyword evidence="5" id="KW-0963">Cytoplasm</keyword>
<comment type="pathway">
    <text evidence="5">Cofactor biosynthesis; coenzyme A biosynthesis; CoA from (R)-pantothenate: step 5/5.</text>
</comment>
<dbReference type="InterPro" id="IPR027417">
    <property type="entry name" value="P-loop_NTPase"/>
</dbReference>
<dbReference type="Gene3D" id="3.40.50.300">
    <property type="entry name" value="P-loop containing nucleotide triphosphate hydrolases"/>
    <property type="match status" value="1"/>
</dbReference>
<dbReference type="PANTHER" id="PTHR10695:SF46">
    <property type="entry name" value="BIFUNCTIONAL COENZYME A SYNTHASE-RELATED"/>
    <property type="match status" value="1"/>
</dbReference>
<dbReference type="EC" id="2.7.1.24" evidence="5 6"/>
<dbReference type="RefSeq" id="WP_004282577.1">
    <property type="nucleotide sequence ID" value="NZ_CAUJRG010000002.1"/>
</dbReference>
<reference evidence="7 8" key="1">
    <citation type="submission" date="2018-12" db="EMBL/GenBank/DDBJ databases">
        <authorList>
            <consortium name="Pathogen Informatics"/>
        </authorList>
    </citation>
    <scope>NUCLEOTIDE SEQUENCE [LARGE SCALE GENOMIC DNA]</scope>
    <source>
        <strain evidence="7 8">NCTC12742</strain>
    </source>
</reference>
<dbReference type="CDD" id="cd02022">
    <property type="entry name" value="DPCK"/>
    <property type="match status" value="1"/>
</dbReference>
<name>A0A448VLR4_9NEIS</name>
<dbReference type="GO" id="GO:0015937">
    <property type="term" value="P:coenzyme A biosynthetic process"/>
    <property type="evidence" value="ECO:0007669"/>
    <property type="project" value="UniProtKB-UniRule"/>
</dbReference>
<keyword evidence="2 5" id="KW-0547">Nucleotide-binding</keyword>
<dbReference type="GO" id="GO:0004140">
    <property type="term" value="F:dephospho-CoA kinase activity"/>
    <property type="evidence" value="ECO:0007669"/>
    <property type="project" value="UniProtKB-UniRule"/>
</dbReference>
<keyword evidence="5 7" id="KW-0418">Kinase</keyword>
<dbReference type="Pfam" id="PF01121">
    <property type="entry name" value="CoaE"/>
    <property type="match status" value="1"/>
</dbReference>
<dbReference type="GO" id="GO:0005524">
    <property type="term" value="F:ATP binding"/>
    <property type="evidence" value="ECO:0007669"/>
    <property type="project" value="UniProtKB-UniRule"/>
</dbReference>
<feature type="binding site" evidence="5">
    <location>
        <begin position="12"/>
        <end position="17"/>
    </location>
    <ligand>
        <name>ATP</name>
        <dbReference type="ChEBI" id="CHEBI:30616"/>
    </ligand>
</feature>
<keyword evidence="3 5" id="KW-0067">ATP-binding</keyword>
<dbReference type="STRING" id="28091.SAMEA3174300_01452"/>
<dbReference type="UniPathway" id="UPA00241">
    <property type="reaction ID" value="UER00356"/>
</dbReference>
<organism evidence="7 8">
    <name type="scientific">Neisseria weaveri</name>
    <dbReference type="NCBI Taxonomy" id="28091"/>
    <lineage>
        <taxon>Bacteria</taxon>
        <taxon>Pseudomonadati</taxon>
        <taxon>Pseudomonadota</taxon>
        <taxon>Betaproteobacteria</taxon>
        <taxon>Neisseriales</taxon>
        <taxon>Neisseriaceae</taxon>
        <taxon>Neisseria</taxon>
    </lineage>
</organism>
<dbReference type="EMBL" id="LR134533">
    <property type="protein sequence ID" value="VEJ50702.1"/>
    <property type="molecule type" value="Genomic_DNA"/>
</dbReference>
<evidence type="ECO:0000256" key="6">
    <source>
        <dbReference type="NCBIfam" id="TIGR00152"/>
    </source>
</evidence>
<gene>
    <name evidence="5 7" type="primary">coaE</name>
    <name evidence="7" type="ORF">NCTC12742_00827</name>
</gene>
<comment type="similarity">
    <text evidence="1 5">Belongs to the CoaE family.</text>
</comment>
<dbReference type="GO" id="GO:0005737">
    <property type="term" value="C:cytoplasm"/>
    <property type="evidence" value="ECO:0007669"/>
    <property type="project" value="UniProtKB-SubCell"/>
</dbReference>
<evidence type="ECO:0000256" key="1">
    <source>
        <dbReference type="ARBA" id="ARBA00009018"/>
    </source>
</evidence>
<evidence type="ECO:0000256" key="4">
    <source>
        <dbReference type="ARBA" id="ARBA00022993"/>
    </source>
</evidence>
<dbReference type="PROSITE" id="PS51219">
    <property type="entry name" value="DPCK"/>
    <property type="match status" value="1"/>
</dbReference>
<comment type="function">
    <text evidence="5">Catalyzes the phosphorylation of the 3'-hydroxyl group of dephosphocoenzyme A to form coenzyme A.</text>
</comment>
<sequence length="207" mass="23381">MAYWVGLTGGIGSGKSKAAAEFLKFGVPVIDADEISRNLTADNGLALPDIRRVFGSDVFDEVGSLDRSAMRDLIFRRPQAKLELEALMFPLIFKEIERQKAGFSDMVYGIVDVPLLIEKPMFCGLIQRILVVDADDEVRLERVKLRSGLSENEIKRIMAAQAGRMERLLYADDVLRNEGSFLDFEAKIARLHHYYQARFTYLDKADS</sequence>
<keyword evidence="8" id="KW-1185">Reference proteome</keyword>
<dbReference type="AlphaFoldDB" id="A0A448VLR4"/>
<evidence type="ECO:0000313" key="8">
    <source>
        <dbReference type="Proteomes" id="UP000272771"/>
    </source>
</evidence>
<protein>
    <recommendedName>
        <fullName evidence="5 6">Dephospho-CoA kinase</fullName>
        <ecNumber evidence="5 6">2.7.1.24</ecNumber>
    </recommendedName>
    <alternativeName>
        <fullName evidence="5">Dephosphocoenzyme A kinase</fullName>
    </alternativeName>
</protein>
<evidence type="ECO:0000256" key="3">
    <source>
        <dbReference type="ARBA" id="ARBA00022840"/>
    </source>
</evidence>
<comment type="subcellular location">
    <subcellularLocation>
        <location evidence="5">Cytoplasm</location>
    </subcellularLocation>
</comment>
<dbReference type="NCBIfam" id="TIGR00152">
    <property type="entry name" value="dephospho-CoA kinase"/>
    <property type="match status" value="1"/>
</dbReference>
<dbReference type="HAMAP" id="MF_00376">
    <property type="entry name" value="Dephospho_CoA_kinase"/>
    <property type="match status" value="1"/>
</dbReference>
<dbReference type="PANTHER" id="PTHR10695">
    <property type="entry name" value="DEPHOSPHO-COA KINASE-RELATED"/>
    <property type="match status" value="1"/>
</dbReference>